<dbReference type="Pfam" id="PF03583">
    <property type="entry name" value="LIP"/>
    <property type="match status" value="1"/>
</dbReference>
<dbReference type="Gene3D" id="3.40.50.1820">
    <property type="entry name" value="alpha/beta hydrolase"/>
    <property type="match status" value="2"/>
</dbReference>
<evidence type="ECO:0000313" key="1">
    <source>
        <dbReference type="EMBL" id="PHM65444.1"/>
    </source>
</evidence>
<organism evidence="1 2">
    <name type="scientific">Xenorhabdus stockiae</name>
    <dbReference type="NCBI Taxonomy" id="351614"/>
    <lineage>
        <taxon>Bacteria</taxon>
        <taxon>Pseudomonadati</taxon>
        <taxon>Pseudomonadota</taxon>
        <taxon>Gammaproteobacteria</taxon>
        <taxon>Enterobacterales</taxon>
        <taxon>Morganellaceae</taxon>
        <taxon>Xenorhabdus</taxon>
    </lineage>
</organism>
<sequence length="406" mass="44069">MTAISSWNNRLINILFFVLTINPVLAFAGAPISTGERNLPTFYNWSGKTPEQAGQLLRVEPLDSVQSLSNADQNIRILYSSTDGIDNHSPITVSGALFLPKGTPPKGGWPLLAWAHGTVGIANICAPSFAGRSKRDIGYLNYWLKQGYAIVATDYQGLGTPGLHPYSDYRATAYSLLDSIRAVQQGHFHLSKKTILIGQSQGGGATFAATLYAKSYSPDLDIVGAVTTGTSVPDAIKKIVKRDDIVRHTLAYLLLAINTVSLVEPSLSPEDYLSDKAIPAFRLSQTHCLRDIEKQIFSDNLTGANSFKKDPSPLIQAIMDIRYYPAIKTDIPIFWGTGGQDVDSPKAGQVQLVTAACKRGSHIEWHLYPDLSHSATMKGSLPDSTIFVKRAFSGEHIDGNCATSTE</sequence>
<dbReference type="GO" id="GO:0004806">
    <property type="term" value="F:triacylglycerol lipase activity"/>
    <property type="evidence" value="ECO:0007669"/>
    <property type="project" value="InterPro"/>
</dbReference>
<dbReference type="PANTHER" id="PTHR34853:SF1">
    <property type="entry name" value="LIPASE 5"/>
    <property type="match status" value="1"/>
</dbReference>
<dbReference type="Proteomes" id="UP000222366">
    <property type="component" value="Unassembled WGS sequence"/>
</dbReference>
<dbReference type="PANTHER" id="PTHR34853">
    <property type="match status" value="1"/>
</dbReference>
<dbReference type="InterPro" id="IPR029058">
    <property type="entry name" value="AB_hydrolase_fold"/>
</dbReference>
<proteinExistence type="predicted"/>
<dbReference type="SUPFAM" id="SSF53474">
    <property type="entry name" value="alpha/beta-Hydrolases"/>
    <property type="match status" value="1"/>
</dbReference>
<dbReference type="GO" id="GO:0016042">
    <property type="term" value="P:lipid catabolic process"/>
    <property type="evidence" value="ECO:0007669"/>
    <property type="project" value="InterPro"/>
</dbReference>
<dbReference type="RefSeq" id="WP_099124970.1">
    <property type="nucleotide sequence ID" value="NZ_CAWNRH010000068.1"/>
</dbReference>
<dbReference type="PIRSF" id="PIRSF029171">
    <property type="entry name" value="Esterase_LipA"/>
    <property type="match status" value="1"/>
</dbReference>
<dbReference type="AlphaFoldDB" id="A0A2D0KPT8"/>
<accession>A0A2D0KPT8</accession>
<gene>
    <name evidence="1" type="ORF">Xsto_02022</name>
</gene>
<evidence type="ECO:0000313" key="2">
    <source>
        <dbReference type="Proteomes" id="UP000222366"/>
    </source>
</evidence>
<reference evidence="1 2" key="1">
    <citation type="journal article" date="2017" name="Nat. Microbiol.">
        <title>Natural product diversity associated with the nematode symbionts Photorhabdus and Xenorhabdus.</title>
        <authorList>
            <person name="Tobias N.J."/>
            <person name="Wolff H."/>
            <person name="Djahanschiri B."/>
            <person name="Grundmann F."/>
            <person name="Kronenwerth M."/>
            <person name="Shi Y.M."/>
            <person name="Simonyi S."/>
            <person name="Grun P."/>
            <person name="Shapiro-Ilan D."/>
            <person name="Pidot S.J."/>
            <person name="Stinear T.P."/>
            <person name="Ebersberger I."/>
            <person name="Bode H.B."/>
        </authorList>
    </citation>
    <scope>NUCLEOTIDE SEQUENCE [LARGE SCALE GENOMIC DNA]</scope>
    <source>
        <strain evidence="1 2">DSM 17904</strain>
    </source>
</reference>
<keyword evidence="2" id="KW-1185">Reference proteome</keyword>
<comment type="caution">
    <text evidence="1">The sequence shown here is derived from an EMBL/GenBank/DDBJ whole genome shotgun (WGS) entry which is preliminary data.</text>
</comment>
<protein>
    <submittedName>
        <fullName evidence="1">Putative inactive lipase</fullName>
    </submittedName>
</protein>
<dbReference type="InterPro" id="IPR005152">
    <property type="entry name" value="Lipase_secreted"/>
</dbReference>
<name>A0A2D0KPT8_9GAMM</name>
<dbReference type="EMBL" id="NJAJ01000016">
    <property type="protein sequence ID" value="PHM65444.1"/>
    <property type="molecule type" value="Genomic_DNA"/>
</dbReference>